<evidence type="ECO:0000313" key="3">
    <source>
        <dbReference type="Proteomes" id="UP000094112"/>
    </source>
</evidence>
<sequence length="83" mass="9152">MKFLPIVALSALFMNVQAQSLTGSYITSCETPTDTTQLLSVETGVKGTNVLILTQYAVTRYFDTCNGNTWSQEVTSTEYTEID</sequence>
<proteinExistence type="predicted"/>
<dbReference type="GeneID" id="30203888"/>
<protein>
    <submittedName>
        <fullName evidence="2">Uncharacterized protein</fullName>
    </submittedName>
</protein>
<name>A0A1E3NUE3_WICAA</name>
<accession>A0A1E3NUE3</accession>
<dbReference type="Proteomes" id="UP000094112">
    <property type="component" value="Unassembled WGS sequence"/>
</dbReference>
<organism evidence="2 3">
    <name type="scientific">Wickerhamomyces anomalus (strain ATCC 58044 / CBS 1984 / NCYC 433 / NRRL Y-366-8)</name>
    <name type="common">Yeast</name>
    <name type="synonym">Hansenula anomala</name>
    <dbReference type="NCBI Taxonomy" id="683960"/>
    <lineage>
        <taxon>Eukaryota</taxon>
        <taxon>Fungi</taxon>
        <taxon>Dikarya</taxon>
        <taxon>Ascomycota</taxon>
        <taxon>Saccharomycotina</taxon>
        <taxon>Saccharomycetes</taxon>
        <taxon>Phaffomycetales</taxon>
        <taxon>Wickerhamomycetaceae</taxon>
        <taxon>Wickerhamomyces</taxon>
    </lineage>
</organism>
<feature type="signal peptide" evidence="1">
    <location>
        <begin position="1"/>
        <end position="18"/>
    </location>
</feature>
<dbReference type="EMBL" id="KV454216">
    <property type="protein sequence ID" value="ODQ56704.1"/>
    <property type="molecule type" value="Genomic_DNA"/>
</dbReference>
<gene>
    <name evidence="2" type="ORF">WICANDRAFT_98192</name>
</gene>
<keyword evidence="3" id="KW-1185">Reference proteome</keyword>
<reference evidence="2 3" key="1">
    <citation type="journal article" date="2016" name="Proc. Natl. Acad. Sci. U.S.A.">
        <title>Comparative genomics of biotechnologically important yeasts.</title>
        <authorList>
            <person name="Riley R."/>
            <person name="Haridas S."/>
            <person name="Wolfe K.H."/>
            <person name="Lopes M.R."/>
            <person name="Hittinger C.T."/>
            <person name="Goeker M."/>
            <person name="Salamov A.A."/>
            <person name="Wisecaver J.H."/>
            <person name="Long T.M."/>
            <person name="Calvey C.H."/>
            <person name="Aerts A.L."/>
            <person name="Barry K.W."/>
            <person name="Choi C."/>
            <person name="Clum A."/>
            <person name="Coughlan A.Y."/>
            <person name="Deshpande S."/>
            <person name="Douglass A.P."/>
            <person name="Hanson S.J."/>
            <person name="Klenk H.-P."/>
            <person name="LaButti K.M."/>
            <person name="Lapidus A."/>
            <person name="Lindquist E.A."/>
            <person name="Lipzen A.M."/>
            <person name="Meier-Kolthoff J.P."/>
            <person name="Ohm R.A."/>
            <person name="Otillar R.P."/>
            <person name="Pangilinan J.L."/>
            <person name="Peng Y."/>
            <person name="Rokas A."/>
            <person name="Rosa C.A."/>
            <person name="Scheuner C."/>
            <person name="Sibirny A.A."/>
            <person name="Slot J.C."/>
            <person name="Stielow J.B."/>
            <person name="Sun H."/>
            <person name="Kurtzman C.P."/>
            <person name="Blackwell M."/>
            <person name="Grigoriev I.V."/>
            <person name="Jeffries T.W."/>
        </authorList>
    </citation>
    <scope>NUCLEOTIDE SEQUENCE [LARGE SCALE GENOMIC DNA]</scope>
    <source>
        <strain evidence="3">ATCC 58044 / CBS 1984 / NCYC 433 / NRRL Y-366-8</strain>
    </source>
</reference>
<dbReference type="RefSeq" id="XP_019035911.1">
    <property type="nucleotide sequence ID" value="XM_019186642.1"/>
</dbReference>
<evidence type="ECO:0000256" key="1">
    <source>
        <dbReference type="SAM" id="SignalP"/>
    </source>
</evidence>
<keyword evidence="1" id="KW-0732">Signal</keyword>
<dbReference type="AlphaFoldDB" id="A0A1E3NUE3"/>
<feature type="chain" id="PRO_5009133502" evidence="1">
    <location>
        <begin position="19"/>
        <end position="83"/>
    </location>
</feature>
<dbReference type="OrthoDB" id="10544234at2759"/>
<evidence type="ECO:0000313" key="2">
    <source>
        <dbReference type="EMBL" id="ODQ56704.1"/>
    </source>
</evidence>